<organism evidence="2 3">
    <name type="scientific">Curtobacterium citreum</name>
    <dbReference type="NCBI Taxonomy" id="2036"/>
    <lineage>
        <taxon>Bacteria</taxon>
        <taxon>Bacillati</taxon>
        <taxon>Actinomycetota</taxon>
        <taxon>Actinomycetes</taxon>
        <taxon>Micrococcales</taxon>
        <taxon>Microbacteriaceae</taxon>
        <taxon>Curtobacterium</taxon>
    </lineage>
</organism>
<dbReference type="GeneID" id="95323261"/>
<evidence type="ECO:0000313" key="2">
    <source>
        <dbReference type="EMBL" id="MCS6521788.1"/>
    </source>
</evidence>
<keyword evidence="1" id="KW-0812">Transmembrane</keyword>
<keyword evidence="1" id="KW-1133">Transmembrane helix</keyword>
<dbReference type="Proteomes" id="UP001652264">
    <property type="component" value="Unassembled WGS sequence"/>
</dbReference>
<keyword evidence="3" id="KW-1185">Reference proteome</keyword>
<sequence length="66" mass="6975">MGESDGIDELLARARRVEAEPRTARRAVGLGTALVASGVTIAVIVSGTAYGLWITFWGLLMSAWPS</sequence>
<evidence type="ECO:0000313" key="3">
    <source>
        <dbReference type="Proteomes" id="UP001652264"/>
    </source>
</evidence>
<proteinExistence type="predicted"/>
<reference evidence="2 3" key="1">
    <citation type="submission" date="2022-08" db="EMBL/GenBank/DDBJ databases">
        <title>Taxonomy of Curtobacterium flaccumfaciens.</title>
        <authorList>
            <person name="Osdaghi E."/>
            <person name="Taghavi S.M."/>
            <person name="Hamidizade M."/>
            <person name="Abachi H."/>
            <person name="Fazliarab A."/>
            <person name="Baeyen S."/>
            <person name="Portier P."/>
            <person name="Van Vaerenbergh J."/>
            <person name="Jacques M.-A."/>
        </authorList>
    </citation>
    <scope>NUCLEOTIDE SEQUENCE [LARGE SCALE GENOMIC DNA]</scope>
    <source>
        <strain evidence="2 3">LMG8786T</strain>
    </source>
</reference>
<dbReference type="RefSeq" id="WP_058741738.1">
    <property type="nucleotide sequence ID" value="NZ_BMNV01000003.1"/>
</dbReference>
<dbReference type="EMBL" id="JANVAD010000002">
    <property type="protein sequence ID" value="MCS6521788.1"/>
    <property type="molecule type" value="Genomic_DNA"/>
</dbReference>
<name>A0ABT2HET6_9MICO</name>
<evidence type="ECO:0000256" key="1">
    <source>
        <dbReference type="SAM" id="Phobius"/>
    </source>
</evidence>
<protein>
    <submittedName>
        <fullName evidence="2">Uncharacterized protein</fullName>
    </submittedName>
</protein>
<accession>A0ABT2HET6</accession>
<comment type="caution">
    <text evidence="2">The sequence shown here is derived from an EMBL/GenBank/DDBJ whole genome shotgun (WGS) entry which is preliminary data.</text>
</comment>
<feature type="transmembrane region" description="Helical" evidence="1">
    <location>
        <begin position="32"/>
        <end position="60"/>
    </location>
</feature>
<gene>
    <name evidence="2" type="ORF">NYQ28_04310</name>
</gene>
<keyword evidence="1" id="KW-0472">Membrane</keyword>